<dbReference type="SMART" id="SM00408">
    <property type="entry name" value="IGc2"/>
    <property type="match status" value="2"/>
</dbReference>
<evidence type="ECO:0000256" key="12">
    <source>
        <dbReference type="ARBA" id="ARBA00023170"/>
    </source>
</evidence>
<dbReference type="SMART" id="SM00060">
    <property type="entry name" value="FN3"/>
    <property type="match status" value="10"/>
</dbReference>
<dbReference type="GO" id="GO:0016020">
    <property type="term" value="C:membrane"/>
    <property type="evidence" value="ECO:0007669"/>
    <property type="project" value="UniProtKB-SubCell"/>
</dbReference>
<dbReference type="InterPro" id="IPR036179">
    <property type="entry name" value="Ig-like_dom_sf"/>
</dbReference>
<dbReference type="FunFam" id="2.60.40.10:FF:000028">
    <property type="entry name" value="Neuronal cell adhesion molecule"/>
    <property type="match status" value="2"/>
</dbReference>
<feature type="domain" description="Fibronectin type-III" evidence="21">
    <location>
        <begin position="331"/>
        <end position="428"/>
    </location>
</feature>
<dbReference type="InterPro" id="IPR003599">
    <property type="entry name" value="Ig_sub"/>
</dbReference>
<feature type="domain" description="Fibronectin type-III" evidence="21">
    <location>
        <begin position="834"/>
        <end position="931"/>
    </location>
</feature>
<dbReference type="Pfam" id="PF00041">
    <property type="entry name" value="fn3"/>
    <property type="match status" value="9"/>
</dbReference>
<dbReference type="SMART" id="SM00194">
    <property type="entry name" value="PTPc"/>
    <property type="match status" value="2"/>
</dbReference>
<gene>
    <name evidence="22" type="ORF">OFUS_LOCUS2162</name>
</gene>
<dbReference type="InterPro" id="IPR016130">
    <property type="entry name" value="Tyr_Pase_AS"/>
</dbReference>
<evidence type="ECO:0000256" key="2">
    <source>
        <dbReference type="ARBA" id="ARBA00010504"/>
    </source>
</evidence>
<dbReference type="PRINTS" id="PR00014">
    <property type="entry name" value="FNTYPEIII"/>
</dbReference>
<dbReference type="EC" id="3.1.3.48" evidence="3"/>
<keyword evidence="23" id="KW-1185">Reference proteome</keyword>
<dbReference type="Pfam" id="PF00102">
    <property type="entry name" value="Y_phosphatase"/>
    <property type="match status" value="2"/>
</dbReference>
<dbReference type="PROSITE" id="PS50056">
    <property type="entry name" value="TYR_PHOSPHATASE_2"/>
    <property type="match status" value="2"/>
</dbReference>
<accession>A0A8S4N1S4</accession>
<dbReference type="InterPro" id="IPR003598">
    <property type="entry name" value="Ig_sub2"/>
</dbReference>
<evidence type="ECO:0000256" key="7">
    <source>
        <dbReference type="ARBA" id="ARBA00022801"/>
    </source>
</evidence>
<dbReference type="InterPro" id="IPR057598">
    <property type="entry name" value="Fn3_PTPRU"/>
</dbReference>
<dbReference type="FunFam" id="2.60.40.10:FF:000093">
    <property type="entry name" value="Down syndrome cell adhesion molecule, isoform B"/>
    <property type="match status" value="1"/>
</dbReference>
<keyword evidence="5" id="KW-0732">Signal</keyword>
<dbReference type="InterPro" id="IPR007110">
    <property type="entry name" value="Ig-like_dom"/>
</dbReference>
<feature type="domain" description="Ig-like" evidence="20">
    <location>
        <begin position="148"/>
        <end position="230"/>
    </location>
</feature>
<dbReference type="SMART" id="SM00409">
    <property type="entry name" value="IG"/>
    <property type="match status" value="2"/>
</dbReference>
<evidence type="ECO:0000259" key="20">
    <source>
        <dbReference type="PROSITE" id="PS50835"/>
    </source>
</evidence>
<keyword evidence="6" id="KW-0677">Repeat</keyword>
<dbReference type="Pfam" id="PF23144">
    <property type="entry name" value="Fn3_PTPRU"/>
    <property type="match status" value="1"/>
</dbReference>
<feature type="domain" description="Tyrosine specific protein phosphatases" evidence="19">
    <location>
        <begin position="1550"/>
        <end position="1621"/>
    </location>
</feature>
<feature type="domain" description="Fibronectin type-III" evidence="21">
    <location>
        <begin position="631"/>
        <end position="731"/>
    </location>
</feature>
<dbReference type="PROSITE" id="PS00383">
    <property type="entry name" value="TYR_PHOSPHATASE_1"/>
    <property type="match status" value="2"/>
</dbReference>
<keyword evidence="4 17" id="KW-0812">Transmembrane</keyword>
<evidence type="ECO:0000256" key="9">
    <source>
        <dbReference type="ARBA" id="ARBA00022989"/>
    </source>
</evidence>
<organism evidence="22 23">
    <name type="scientific">Owenia fusiformis</name>
    <name type="common">Polychaete worm</name>
    <dbReference type="NCBI Taxonomy" id="6347"/>
    <lineage>
        <taxon>Eukaryota</taxon>
        <taxon>Metazoa</taxon>
        <taxon>Spiralia</taxon>
        <taxon>Lophotrochozoa</taxon>
        <taxon>Annelida</taxon>
        <taxon>Polychaeta</taxon>
        <taxon>Sedentaria</taxon>
        <taxon>Canalipalpata</taxon>
        <taxon>Sabellida</taxon>
        <taxon>Oweniida</taxon>
        <taxon>Oweniidae</taxon>
        <taxon>Owenia</taxon>
    </lineage>
</organism>
<evidence type="ECO:0000259" key="21">
    <source>
        <dbReference type="PROSITE" id="PS50853"/>
    </source>
</evidence>
<feature type="domain" description="Fibronectin type-III" evidence="21">
    <location>
        <begin position="237"/>
        <end position="329"/>
    </location>
</feature>
<dbReference type="PANTHER" id="PTHR46957:SF6">
    <property type="entry name" value="PROTEIN-TYROSINE-PHOSPHATASE"/>
    <property type="match status" value="1"/>
</dbReference>
<feature type="transmembrane region" description="Helical" evidence="17">
    <location>
        <begin position="1277"/>
        <end position="1302"/>
    </location>
</feature>
<dbReference type="FunFam" id="2.60.40.10:FF:000027">
    <property type="entry name" value="receptor-type tyrosine-protein phosphatase delta isoform X1"/>
    <property type="match status" value="1"/>
</dbReference>
<comment type="similarity">
    <text evidence="2">Belongs to the protein-tyrosine phosphatase family. Receptor class 2A subfamily.</text>
</comment>
<evidence type="ECO:0000313" key="23">
    <source>
        <dbReference type="Proteomes" id="UP000749559"/>
    </source>
</evidence>
<dbReference type="PROSITE" id="PS50055">
    <property type="entry name" value="TYR_PHOSPHATASE_PTP"/>
    <property type="match status" value="2"/>
</dbReference>
<feature type="domain" description="Tyrosine-protein phosphatase" evidence="18">
    <location>
        <begin position="1375"/>
        <end position="1630"/>
    </location>
</feature>
<dbReference type="FunFam" id="2.60.40.10:FF:000015">
    <property type="entry name" value="receptor-type tyrosine-protein phosphatase delta isoform X2"/>
    <property type="match status" value="1"/>
</dbReference>
<name>A0A8S4N1S4_OWEFU</name>
<dbReference type="SMART" id="SM00404">
    <property type="entry name" value="PTPc_motif"/>
    <property type="match status" value="2"/>
</dbReference>
<feature type="region of interest" description="Disordered" evidence="16">
    <location>
        <begin position="716"/>
        <end position="736"/>
    </location>
</feature>
<evidence type="ECO:0000256" key="16">
    <source>
        <dbReference type="SAM" id="MobiDB-lite"/>
    </source>
</evidence>
<dbReference type="InterPro" id="IPR036116">
    <property type="entry name" value="FN3_sf"/>
</dbReference>
<keyword evidence="9 17" id="KW-1133">Transmembrane helix</keyword>
<reference evidence="22" key="1">
    <citation type="submission" date="2022-03" db="EMBL/GenBank/DDBJ databases">
        <authorList>
            <person name="Martin C."/>
        </authorList>
    </citation>
    <scope>NUCLEOTIDE SEQUENCE</scope>
</reference>
<dbReference type="InterPro" id="IPR029021">
    <property type="entry name" value="Prot-tyrosine_phosphatase-like"/>
</dbReference>
<feature type="domain" description="Ig-like" evidence="20">
    <location>
        <begin position="53"/>
        <end position="134"/>
    </location>
</feature>
<dbReference type="InterPro" id="IPR003595">
    <property type="entry name" value="Tyr_Pase_cat"/>
</dbReference>
<feature type="domain" description="Fibronectin type-III" evidence="21">
    <location>
        <begin position="735"/>
        <end position="829"/>
    </location>
</feature>
<dbReference type="FunFam" id="2.60.40.10:FF:000010">
    <property type="entry name" value="receptor-type tyrosine-protein phosphatase delta isoform X1"/>
    <property type="match status" value="1"/>
</dbReference>
<evidence type="ECO:0000313" key="22">
    <source>
        <dbReference type="EMBL" id="CAH1774762.1"/>
    </source>
</evidence>
<evidence type="ECO:0000256" key="1">
    <source>
        <dbReference type="ARBA" id="ARBA00004479"/>
    </source>
</evidence>
<evidence type="ECO:0000256" key="17">
    <source>
        <dbReference type="SAM" id="Phobius"/>
    </source>
</evidence>
<dbReference type="Proteomes" id="UP000749559">
    <property type="component" value="Unassembled WGS sequence"/>
</dbReference>
<evidence type="ECO:0000256" key="6">
    <source>
        <dbReference type="ARBA" id="ARBA00022737"/>
    </source>
</evidence>
<dbReference type="PROSITE" id="PS50853">
    <property type="entry name" value="FN3"/>
    <property type="match status" value="8"/>
</dbReference>
<dbReference type="CDD" id="cd05739">
    <property type="entry name" value="IgI_3_RPTP_IIa_LAR_like"/>
    <property type="match status" value="1"/>
</dbReference>
<feature type="domain" description="Fibronectin type-III" evidence="21">
    <location>
        <begin position="432"/>
        <end position="524"/>
    </location>
</feature>
<evidence type="ECO:0000259" key="18">
    <source>
        <dbReference type="PROSITE" id="PS50055"/>
    </source>
</evidence>
<keyword evidence="10 17" id="KW-0472">Membrane</keyword>
<dbReference type="SUPFAM" id="SSF49265">
    <property type="entry name" value="Fibronectin type III"/>
    <property type="match status" value="5"/>
</dbReference>
<keyword evidence="13" id="KW-0325">Glycoprotein</keyword>
<evidence type="ECO:0000256" key="4">
    <source>
        <dbReference type="ARBA" id="ARBA00022692"/>
    </source>
</evidence>
<evidence type="ECO:0000256" key="15">
    <source>
        <dbReference type="ARBA" id="ARBA00051722"/>
    </source>
</evidence>
<feature type="domain" description="Tyrosine specific protein phosphatases" evidence="19">
    <location>
        <begin position="1839"/>
        <end position="1912"/>
    </location>
</feature>
<dbReference type="SUPFAM" id="SSF48726">
    <property type="entry name" value="Immunoglobulin"/>
    <property type="match status" value="2"/>
</dbReference>
<dbReference type="FunFam" id="3.90.190.10:FF:000002">
    <property type="entry name" value="receptor-type tyrosine-protein phosphatase delta isoform X2"/>
    <property type="match status" value="1"/>
</dbReference>
<evidence type="ECO:0000256" key="14">
    <source>
        <dbReference type="ARBA" id="ARBA00023319"/>
    </source>
</evidence>
<evidence type="ECO:0000259" key="19">
    <source>
        <dbReference type="PROSITE" id="PS50056"/>
    </source>
</evidence>
<dbReference type="InterPro" id="IPR000387">
    <property type="entry name" value="Tyr_Pase_dom"/>
</dbReference>
<dbReference type="PANTHER" id="PTHR46957">
    <property type="entry name" value="CYTOKINE RECEPTOR"/>
    <property type="match status" value="1"/>
</dbReference>
<keyword evidence="14" id="KW-0393">Immunoglobulin domain</keyword>
<dbReference type="SUPFAM" id="SSF52799">
    <property type="entry name" value="(Phosphotyrosine protein) phosphatases II"/>
    <property type="match status" value="2"/>
</dbReference>
<feature type="domain" description="Fibronectin type-III" evidence="21">
    <location>
        <begin position="1022"/>
        <end position="1126"/>
    </location>
</feature>
<dbReference type="InterPro" id="IPR013783">
    <property type="entry name" value="Ig-like_fold"/>
</dbReference>
<keyword evidence="12" id="KW-0675">Receptor</keyword>
<dbReference type="Gene3D" id="2.60.40.10">
    <property type="entry name" value="Immunoglobulins"/>
    <property type="match status" value="11"/>
</dbReference>
<dbReference type="Pfam" id="PF13927">
    <property type="entry name" value="Ig_3"/>
    <property type="match status" value="2"/>
</dbReference>
<dbReference type="CDD" id="cd14553">
    <property type="entry name" value="R-PTPc-LAR-1"/>
    <property type="match status" value="1"/>
</dbReference>
<dbReference type="OrthoDB" id="10253954at2759"/>
<keyword evidence="11" id="KW-1015">Disulfide bond</keyword>
<comment type="subcellular location">
    <subcellularLocation>
        <location evidence="1">Membrane</location>
        <topology evidence="1">Single-pass type I membrane protein</topology>
    </subcellularLocation>
</comment>
<protein>
    <recommendedName>
        <fullName evidence="3">protein-tyrosine-phosphatase</fullName>
        <ecNumber evidence="3">3.1.3.48</ecNumber>
    </recommendedName>
</protein>
<dbReference type="Gene3D" id="3.90.190.10">
    <property type="entry name" value="Protein tyrosine phosphatase superfamily"/>
    <property type="match status" value="2"/>
</dbReference>
<sequence length="1930" mass="218517">MPHGSVLRVEPVRTRRDDADFECVAENGIGEPVLARARLTVYEENKGLPSGYPRIIQSPQLKAVEKDRNAVMVCEAAGNPDPTIMWLKDMIPVDMSDPRITLLQSGSLQIEKVQRPDEGRYECVSYNDAGTTYSYPANLYVRVRRVPPHFTIPPESAEVMPGGDVNITCVAVGSPMPYVKWRLEAIELTPERNMPVGRNVLQLTNVKESANYTCVAVSELGNIESVATVKVKAMPNPPTSLHSSDVTPNSVKLTWHPGNVEPIESYIVQYKRHGEDSYSEIPNIRGREYVVQGLEAYTKYDFRVVAVNNVGRGLPSIPRDEITGEMAPGSPPREVKAQMISASTVTMSWIEPEIPNGVIKGYEVIYTLSPDLPISLWTLHRVNNVNINNIATIPNLATNRTYTFQVLAFTDIGSGPLSDPIKVKTQQGVPFTPNNLQGEAISPNEIVLHWERPEESGESITSYELRYNDSHFRQNIRISIKPPVETYTLTDLTPSTVYHIQVSAKSERGEGPQTPIIQIKTEQFIPTAAPQNIQGETLSARSIRITWEPPPRDKQNGDITGYKVLYTTVASNQGTADAEYVETSPGRLNQDITGLNKWTEYKVWMLARTSVGEGPVSKPITVWTDESVPGEPRKVRVEAINSTHVRVEWKPPSNRDKNGIIRGYQVHWVAVNEHKEPIGLANIHTVMNASQHFAIISKLQHDTNYQFQVAAYTRKGDGQRSRGRTIKTKGAVPSKPTELTLELTQTDPPVVSVMWESPEKPYGVINNYKVEYRRKDDIHDSKDEELIGERFQFETDFLDKGTEYEFLVSAKNGEAYGEAAVETITTPDGIPAAAPMNFTITGISSTSVNLAWDPPPKKQRNGVIVQYEILYHKSSDFIMETDVNTTDMSTEIQGLEMDTDYTFKIKAYTTQGAGPWSHKVPFTTFGQLPPPPKNIEVRRTSPTSLEVSWDHPIFQVAGYRVWYNGQAVPDINQWSHRDIGPFRVTEISGLDKTKAYAVRIQSKSNDGRYSNLSEIAVDSFIPPERPDMVTNFHVVTQDKQSVMLEWDPPKRPGVQRYKIVYYGRGQVDNDLGNELPRRTKTVTRDNTRAYIENLNPNSIYNFNISAKFENSWGPAYHTVVETNKDAPPVFPAPVPKVANPDDSVTVQLTKASEEHGKLSHYLVVVVPEHMATKDTNLYTEDELSPPEDDDLNPLMKPYITAWFSPSDLPEMFNVGDQEIYGRYVNRPLIKGQTYKMFVRAFSTQTDLYTSSKFSKSLRTDMVVQTITSGPISKNGNIWLIIGVIGGVLFLVIVCSIIAVICVQRRKSQRKQAEVNHKEPGVTKALMSEVPAHPTDPVEMRRLNFQTPAMMNHPPIDITDLANHIDRLKANDNLRFSQEYESIEPGQSFTWENSHLEVNKPKNRYANVSAYDHSRVILQPVDGIPGSDYINANYMDGYRKQNAYIATQGAMPETFGDFWRMVWEQRSATIVMMTKLEERTRIKCDQYWPNRGTETYGLMHVTLIDVTELATYTIRTFQISRHGYGEKREIRQFQFTAWPDHGVPDHPTPLLLFMKRVRNANPPDAGAMVVHCSAGVGRTGAFIVIDSMLERIKHERRVDIYGHVTCLRAQRNYMVQTEDQYIFIHDALLEAVQSLNTEVPARNLYAHIQKLTQPEPGETVTGMELEFKKLASIKANPSRFVSANLPVNKFKNRLVNILPYESSRVCLQPFRGVDGSDYINASFIDGYRYRQAYVATQGPLAETTEDFWRMLWEHNSTIIVMLTKLREMGREKCHQYWPSERSQRYLYFVVDPMAEYNMPSYILREFKVTDARDGQSRTIRQFQFTDWPEQGVPKSGEGFIDFIGQVHKTKEQFGQDGPITVHCSAGVGRTGVFITLSIALDRMRYEGVVDMFQTVKMLRTQRPAMVQTEDQFQFCYRAALEYLGSFDHYAN</sequence>
<dbReference type="FunFam" id="3.90.190.10:FF:000001">
    <property type="entry name" value="Receptor-type tyrosine-protein phosphatase F isoform A"/>
    <property type="match status" value="1"/>
</dbReference>
<evidence type="ECO:0000256" key="5">
    <source>
        <dbReference type="ARBA" id="ARBA00022729"/>
    </source>
</evidence>
<evidence type="ECO:0000256" key="10">
    <source>
        <dbReference type="ARBA" id="ARBA00023136"/>
    </source>
</evidence>
<keyword evidence="7" id="KW-0378">Hydrolase</keyword>
<feature type="domain" description="Tyrosine-protein phosphatase" evidence="18">
    <location>
        <begin position="1662"/>
        <end position="1921"/>
    </location>
</feature>
<comment type="catalytic activity">
    <reaction evidence="15">
        <text>O-phospho-L-tyrosyl-[protein] + H2O = L-tyrosyl-[protein] + phosphate</text>
        <dbReference type="Rhea" id="RHEA:10684"/>
        <dbReference type="Rhea" id="RHEA-COMP:10136"/>
        <dbReference type="Rhea" id="RHEA-COMP:20101"/>
        <dbReference type="ChEBI" id="CHEBI:15377"/>
        <dbReference type="ChEBI" id="CHEBI:43474"/>
        <dbReference type="ChEBI" id="CHEBI:46858"/>
        <dbReference type="ChEBI" id="CHEBI:61978"/>
        <dbReference type="EC" id="3.1.3.48"/>
    </reaction>
</comment>
<dbReference type="FunFam" id="2.60.40.10:FF:000036">
    <property type="entry name" value="receptor-type tyrosine-protein phosphatase delta isoform X1"/>
    <property type="match status" value="1"/>
</dbReference>
<dbReference type="CDD" id="cd00063">
    <property type="entry name" value="FN3"/>
    <property type="match status" value="9"/>
</dbReference>
<feature type="domain" description="Fibronectin type-III" evidence="21">
    <location>
        <begin position="529"/>
        <end position="627"/>
    </location>
</feature>
<proteinExistence type="inferred from homology"/>
<dbReference type="InterPro" id="IPR050713">
    <property type="entry name" value="RTP_Phos/Ushers"/>
</dbReference>
<dbReference type="PROSITE" id="PS50835">
    <property type="entry name" value="IG_LIKE"/>
    <property type="match status" value="2"/>
</dbReference>
<evidence type="ECO:0000256" key="13">
    <source>
        <dbReference type="ARBA" id="ARBA00023180"/>
    </source>
</evidence>
<evidence type="ECO:0000256" key="8">
    <source>
        <dbReference type="ARBA" id="ARBA00022912"/>
    </source>
</evidence>
<comment type="caution">
    <text evidence="22">The sequence shown here is derived from an EMBL/GenBank/DDBJ whole genome shotgun (WGS) entry which is preliminary data.</text>
</comment>
<evidence type="ECO:0000256" key="3">
    <source>
        <dbReference type="ARBA" id="ARBA00013064"/>
    </source>
</evidence>
<evidence type="ECO:0000256" key="11">
    <source>
        <dbReference type="ARBA" id="ARBA00023157"/>
    </source>
</evidence>
<dbReference type="PRINTS" id="PR00700">
    <property type="entry name" value="PRTYPHPHTASE"/>
</dbReference>
<dbReference type="EMBL" id="CAIIXF020000001">
    <property type="protein sequence ID" value="CAH1774762.1"/>
    <property type="molecule type" value="Genomic_DNA"/>
</dbReference>
<dbReference type="InterPro" id="IPR003961">
    <property type="entry name" value="FN3_dom"/>
</dbReference>
<keyword evidence="8" id="KW-0904">Protein phosphatase</keyword>
<dbReference type="GO" id="GO:0004725">
    <property type="term" value="F:protein tyrosine phosphatase activity"/>
    <property type="evidence" value="ECO:0007669"/>
    <property type="project" value="UniProtKB-EC"/>
</dbReference>
<dbReference type="InterPro" id="IPR000242">
    <property type="entry name" value="PTP_cat"/>
</dbReference>